<name>A0A915IBL3_ROMCU</name>
<evidence type="ECO:0000313" key="1">
    <source>
        <dbReference type="Proteomes" id="UP000887565"/>
    </source>
</evidence>
<protein>
    <submittedName>
        <fullName evidence="2">Uncharacterized protein</fullName>
    </submittedName>
</protein>
<evidence type="ECO:0000313" key="2">
    <source>
        <dbReference type="WBParaSite" id="nRc.2.0.1.t11282-RA"/>
    </source>
</evidence>
<organism evidence="1 2">
    <name type="scientific">Romanomermis culicivorax</name>
    <name type="common">Nematode worm</name>
    <dbReference type="NCBI Taxonomy" id="13658"/>
    <lineage>
        <taxon>Eukaryota</taxon>
        <taxon>Metazoa</taxon>
        <taxon>Ecdysozoa</taxon>
        <taxon>Nematoda</taxon>
        <taxon>Enoplea</taxon>
        <taxon>Dorylaimia</taxon>
        <taxon>Mermithida</taxon>
        <taxon>Mermithoidea</taxon>
        <taxon>Mermithidae</taxon>
        <taxon>Romanomermis</taxon>
    </lineage>
</organism>
<dbReference type="AlphaFoldDB" id="A0A915IBL3"/>
<dbReference type="Proteomes" id="UP000887565">
    <property type="component" value="Unplaced"/>
</dbReference>
<dbReference type="WBParaSite" id="nRc.2.0.1.t11282-RA">
    <property type="protein sequence ID" value="nRc.2.0.1.t11282-RA"/>
    <property type="gene ID" value="nRc.2.0.1.g11282"/>
</dbReference>
<accession>A0A915IBL3</accession>
<proteinExistence type="predicted"/>
<keyword evidence="1" id="KW-1185">Reference proteome</keyword>
<reference evidence="2" key="1">
    <citation type="submission" date="2022-11" db="UniProtKB">
        <authorList>
            <consortium name="WormBaseParasite"/>
        </authorList>
    </citation>
    <scope>IDENTIFICATION</scope>
</reference>
<sequence>MDLQHQQEVHLLELVGINLPVILANPLTTQTQPAIQVPPLQSLSMSNSTIMPPATEMALLPPPPLQFQAIKQGKARKAQIDQQLALIQQSETSAQAQKKAEDEMRDHAILAYLYDQCLGPTSLKTVPVQEFLAAVMLPLWDEQLAEIHQAVIQIYNANNYPFEVMQSQQGAFASYRNYSRQRLTSKLWLQMEQFIYNWFHKWPLTSTLTGTNLLTALLLHKVAHAHTCYGAPRSIAQQGKNPELLEAMEQIQTMHQNECKRMSNAIANCDEKTTNPPVTWNVYKHGASFVVEISADISLNRVIIKESISRKKNLLNKVKEPSIILNSISIIYTFDNYQITWQSREDVSTVNAKRSGWKKIFASGHLNLGQGYPEKALFRDDVAPLDHMIFVLHGIDQKCQWDKIVLQANRFLVSKYGSLEGEGSKPVRFTNSIWSMTSMAEPLGIPSGGPWATIIAEGISEIHCTVLRTGTGSVYSYLTTMWAGPITSVDGVGMHRTKLTATTAGGVVIRDGTRMMLSLPIGVAGRAKFMKGACLEILMVVELYLQDKLNFFNLEQASRDLNQ</sequence>